<organism evidence="2 3">
    <name type="scientific">Metallococcus carri</name>
    <dbReference type="NCBI Taxonomy" id="1656884"/>
    <lineage>
        <taxon>Bacteria</taxon>
        <taxon>Bacillati</taxon>
        <taxon>Actinomycetota</taxon>
        <taxon>Actinomycetes</taxon>
        <taxon>Micrococcales</taxon>
        <taxon>Dermacoccaceae</taxon>
        <taxon>Metallococcus</taxon>
    </lineage>
</organism>
<proteinExistence type="predicted"/>
<feature type="transmembrane region" description="Helical" evidence="1">
    <location>
        <begin position="109"/>
        <end position="130"/>
    </location>
</feature>
<reference evidence="2" key="1">
    <citation type="submission" date="2020-03" db="EMBL/GenBank/DDBJ databases">
        <title>Draft sequencing of Calidifontibacter sp. DB0510.</title>
        <authorList>
            <person name="Kim D.-U."/>
        </authorList>
    </citation>
    <scope>NUCLEOTIDE SEQUENCE</scope>
    <source>
        <strain evidence="2">DB0510</strain>
    </source>
</reference>
<feature type="transmembrane region" description="Helical" evidence="1">
    <location>
        <begin position="231"/>
        <end position="251"/>
    </location>
</feature>
<protein>
    <recommendedName>
        <fullName evidence="4">ABC transporter permease</fullName>
    </recommendedName>
</protein>
<dbReference type="EMBL" id="JAAOIV010000001">
    <property type="protein sequence ID" value="NHN54494.1"/>
    <property type="molecule type" value="Genomic_DNA"/>
</dbReference>
<feature type="transmembrane region" description="Helical" evidence="1">
    <location>
        <begin position="63"/>
        <end position="83"/>
    </location>
</feature>
<keyword evidence="1" id="KW-0812">Transmembrane</keyword>
<dbReference type="AlphaFoldDB" id="A0A967AWX7"/>
<evidence type="ECO:0000313" key="2">
    <source>
        <dbReference type="EMBL" id="NHN54494.1"/>
    </source>
</evidence>
<comment type="caution">
    <text evidence="2">The sequence shown here is derived from an EMBL/GenBank/DDBJ whole genome shotgun (WGS) entry which is preliminary data.</text>
</comment>
<sequence length="258" mass="26983">MITAYRAELARIITARTLAVVAAITVLYATLVPWALVANASPRPGRGLSLIELSAAGGGTTTIARAASFSSVLLLAIFTAVSANDFQRGTFRAALLHHPRRLSLIGGQFLARLTLLAGWVLALYAVGWVATRLIAPHYGVDTSAWLTGQSWRDAGSDVARTFGFAAGWALLGTTLGVLTRSVAIGLAVGVAWAGPIENVIGDQLSFGERWFPGLLLRWLSAPDMAPVGQTATLTTLAAYAAVCAGILALAVSRRDVTS</sequence>
<accession>A0A967AWX7</accession>
<keyword evidence="3" id="KW-1185">Reference proteome</keyword>
<dbReference type="Proteomes" id="UP000744769">
    <property type="component" value="Unassembled WGS sequence"/>
</dbReference>
<keyword evidence="1" id="KW-0472">Membrane</keyword>
<evidence type="ECO:0008006" key="4">
    <source>
        <dbReference type="Google" id="ProtNLM"/>
    </source>
</evidence>
<keyword evidence="1" id="KW-1133">Transmembrane helix</keyword>
<feature type="transmembrane region" description="Helical" evidence="1">
    <location>
        <begin position="12"/>
        <end position="36"/>
    </location>
</feature>
<gene>
    <name evidence="2" type="ORF">G9U51_01700</name>
</gene>
<name>A0A967AWX7_9MICO</name>
<evidence type="ECO:0000313" key="3">
    <source>
        <dbReference type="Proteomes" id="UP000744769"/>
    </source>
</evidence>
<evidence type="ECO:0000256" key="1">
    <source>
        <dbReference type="SAM" id="Phobius"/>
    </source>
</evidence>
<dbReference type="RefSeq" id="WP_166192147.1">
    <property type="nucleotide sequence ID" value="NZ_JAAOIV010000001.1"/>
</dbReference>